<dbReference type="AlphaFoldDB" id="A0A6J4TQ53"/>
<keyword evidence="3" id="KW-0687">Ribonucleoprotein</keyword>
<dbReference type="GO" id="GO:0005840">
    <property type="term" value="C:ribosome"/>
    <property type="evidence" value="ECO:0007669"/>
    <property type="project" value="UniProtKB-KW"/>
</dbReference>
<dbReference type="InterPro" id="IPR050078">
    <property type="entry name" value="Ribosomal_L11_MeTrfase_PrmA"/>
</dbReference>
<proteinExistence type="predicted"/>
<dbReference type="PANTHER" id="PTHR43648">
    <property type="entry name" value="ELECTRON TRANSFER FLAVOPROTEIN BETA SUBUNIT LYSINE METHYLTRANSFERASE"/>
    <property type="match status" value="1"/>
</dbReference>
<evidence type="ECO:0000256" key="1">
    <source>
        <dbReference type="ARBA" id="ARBA00022603"/>
    </source>
</evidence>
<dbReference type="GO" id="GO:0008276">
    <property type="term" value="F:protein methyltransferase activity"/>
    <property type="evidence" value="ECO:0007669"/>
    <property type="project" value="TreeGrafter"/>
</dbReference>
<dbReference type="Gene3D" id="3.40.50.150">
    <property type="entry name" value="Vaccinia Virus protein VP39"/>
    <property type="match status" value="1"/>
</dbReference>
<reference evidence="3" key="1">
    <citation type="submission" date="2020-02" db="EMBL/GenBank/DDBJ databases">
        <authorList>
            <person name="Meier V. D."/>
        </authorList>
    </citation>
    <scope>NUCLEOTIDE SEQUENCE</scope>
    <source>
        <strain evidence="3">AVDCRST_MAG79</strain>
    </source>
</reference>
<dbReference type="EMBL" id="CADCWC010000129">
    <property type="protein sequence ID" value="CAA9527963.1"/>
    <property type="molecule type" value="Genomic_DNA"/>
</dbReference>
<dbReference type="CDD" id="cd02440">
    <property type="entry name" value="AdoMet_MTases"/>
    <property type="match status" value="1"/>
</dbReference>
<gene>
    <name evidence="3" type="ORF">AVDCRST_MAG79-670</name>
</gene>
<keyword evidence="1 3" id="KW-0489">Methyltransferase</keyword>
<keyword evidence="2 3" id="KW-0808">Transferase</keyword>
<accession>A0A6J4TQ53</accession>
<sequence length="268" mass="27867">MADPPGGSSGEPALVRHAVEVPSGDAELALARLLDVFPDGLEEERVGDRVRLSGFLPAGEEPLWPAGVVGTASPVAPGWRDGWRAFHRPVRIGRFWVGPPWLEPDAGSDPIVIDPGQAFGTGAHGSTRAAATLLVDVPPGGPLLDLGCGSGVLSILAARLGFAPVTGVDVEKAAVEATRANAAVNGVAVRALRLDVLAEPLPPAAVALANLQLDLLAPLFERDGLPDTVLASGLLERETFAPAGWRVADRHVEDGWQALLLHRDPGAR</sequence>
<dbReference type="GO" id="GO:0032259">
    <property type="term" value="P:methylation"/>
    <property type="evidence" value="ECO:0007669"/>
    <property type="project" value="UniProtKB-KW"/>
</dbReference>
<protein>
    <submittedName>
        <fullName evidence="3">Ribosomal protein L11 methyltransferase</fullName>
    </submittedName>
</protein>
<organism evidence="3">
    <name type="scientific">uncultured Thermoleophilia bacterium</name>
    <dbReference type="NCBI Taxonomy" id="1497501"/>
    <lineage>
        <taxon>Bacteria</taxon>
        <taxon>Bacillati</taxon>
        <taxon>Actinomycetota</taxon>
        <taxon>Thermoleophilia</taxon>
        <taxon>environmental samples</taxon>
    </lineage>
</organism>
<dbReference type="PANTHER" id="PTHR43648:SF1">
    <property type="entry name" value="ELECTRON TRANSFER FLAVOPROTEIN BETA SUBUNIT LYSINE METHYLTRANSFERASE"/>
    <property type="match status" value="1"/>
</dbReference>
<evidence type="ECO:0000313" key="3">
    <source>
        <dbReference type="EMBL" id="CAA9527963.1"/>
    </source>
</evidence>
<name>A0A6J4TQ53_9ACTN</name>
<dbReference type="SUPFAM" id="SSF53335">
    <property type="entry name" value="S-adenosyl-L-methionine-dependent methyltransferases"/>
    <property type="match status" value="1"/>
</dbReference>
<keyword evidence="3" id="KW-0689">Ribosomal protein</keyword>
<dbReference type="InterPro" id="IPR029063">
    <property type="entry name" value="SAM-dependent_MTases_sf"/>
</dbReference>
<evidence type="ECO:0000256" key="2">
    <source>
        <dbReference type="ARBA" id="ARBA00022679"/>
    </source>
</evidence>
<dbReference type="Pfam" id="PF06325">
    <property type="entry name" value="PrmA"/>
    <property type="match status" value="1"/>
</dbReference>